<dbReference type="GO" id="GO:0004170">
    <property type="term" value="F:dUTP diphosphatase activity"/>
    <property type="evidence" value="ECO:0007669"/>
    <property type="project" value="UniProtKB-EC"/>
</dbReference>
<dbReference type="NCBIfam" id="TIGR00576">
    <property type="entry name" value="dut"/>
    <property type="match status" value="1"/>
</dbReference>
<dbReference type="InterPro" id="IPR036157">
    <property type="entry name" value="dUTPase-like_sf"/>
</dbReference>
<evidence type="ECO:0000259" key="6">
    <source>
        <dbReference type="Pfam" id="PF00692"/>
    </source>
</evidence>
<keyword evidence="8" id="KW-1185">Reference proteome</keyword>
<keyword evidence="4" id="KW-0546">Nucleotide metabolism</keyword>
<dbReference type="Pfam" id="PF00692">
    <property type="entry name" value="dUTPase"/>
    <property type="match status" value="1"/>
</dbReference>
<accession>A0ABY7M6E4</accession>
<comment type="catalytic activity">
    <reaction evidence="5">
        <text>dUTP + H2O = dUMP + diphosphate + H(+)</text>
        <dbReference type="Rhea" id="RHEA:10248"/>
        <dbReference type="ChEBI" id="CHEBI:15377"/>
        <dbReference type="ChEBI" id="CHEBI:15378"/>
        <dbReference type="ChEBI" id="CHEBI:33019"/>
        <dbReference type="ChEBI" id="CHEBI:61555"/>
        <dbReference type="ChEBI" id="CHEBI:246422"/>
        <dbReference type="EC" id="3.6.1.23"/>
    </reaction>
</comment>
<protein>
    <recommendedName>
        <fullName evidence="2">dUTP diphosphatase</fullName>
        <ecNumber evidence="2">3.6.1.23</ecNumber>
    </recommendedName>
</protein>
<dbReference type="RefSeq" id="WP_270056608.1">
    <property type="nucleotide sequence ID" value="NZ_CP115149.1"/>
</dbReference>
<dbReference type="Proteomes" id="UP001212803">
    <property type="component" value="Chromosome"/>
</dbReference>
<dbReference type="EMBL" id="CP115149">
    <property type="protein sequence ID" value="WBL36083.1"/>
    <property type="molecule type" value="Genomic_DNA"/>
</dbReference>
<dbReference type="InterPro" id="IPR029054">
    <property type="entry name" value="dUTPase-like"/>
</dbReference>
<evidence type="ECO:0000256" key="5">
    <source>
        <dbReference type="ARBA" id="ARBA00047686"/>
    </source>
</evidence>
<dbReference type="SUPFAM" id="SSF51283">
    <property type="entry name" value="dUTPase-like"/>
    <property type="match status" value="1"/>
</dbReference>
<comment type="similarity">
    <text evidence="1">Belongs to the dUTPase family.</text>
</comment>
<evidence type="ECO:0000256" key="2">
    <source>
        <dbReference type="ARBA" id="ARBA00012379"/>
    </source>
</evidence>
<reference evidence="7 8" key="1">
    <citation type="journal article" date="2023" name="ISME J.">
        <title>Thermophilic Dehalococcoidia with unusual traits shed light on an unexpected past.</title>
        <authorList>
            <person name="Palmer M."/>
            <person name="Covington J.K."/>
            <person name="Zhou E.M."/>
            <person name="Thomas S.C."/>
            <person name="Habib N."/>
            <person name="Seymour C.O."/>
            <person name="Lai D."/>
            <person name="Johnston J."/>
            <person name="Hashimi A."/>
            <person name="Jiao J.Y."/>
            <person name="Muok A.R."/>
            <person name="Liu L."/>
            <person name="Xian W.D."/>
            <person name="Zhi X.Y."/>
            <person name="Li M.M."/>
            <person name="Silva L.P."/>
            <person name="Bowen B.P."/>
            <person name="Louie K."/>
            <person name="Briegel A."/>
            <person name="Pett-Ridge J."/>
            <person name="Weber P.K."/>
            <person name="Tocheva E.I."/>
            <person name="Woyke T."/>
            <person name="Northen T.R."/>
            <person name="Mayali X."/>
            <person name="Li W.J."/>
            <person name="Hedlund B.P."/>
        </authorList>
    </citation>
    <scope>NUCLEOTIDE SEQUENCE [LARGE SCALE GENOMIC DNA]</scope>
    <source>
        <strain evidence="7 8">YIM 72310</strain>
    </source>
</reference>
<proteinExistence type="inferred from homology"/>
<dbReference type="EC" id="3.6.1.23" evidence="2"/>
<dbReference type="CDD" id="cd07557">
    <property type="entry name" value="trimeric_dUTPase"/>
    <property type="match status" value="1"/>
</dbReference>
<evidence type="ECO:0000256" key="3">
    <source>
        <dbReference type="ARBA" id="ARBA00022801"/>
    </source>
</evidence>
<keyword evidence="3 7" id="KW-0378">Hydrolase</keyword>
<evidence type="ECO:0000313" key="7">
    <source>
        <dbReference type="EMBL" id="WBL36083.1"/>
    </source>
</evidence>
<dbReference type="PANTHER" id="PTHR11241">
    <property type="entry name" value="DEOXYURIDINE 5'-TRIPHOSPHATE NUCLEOTIDOHYDROLASE"/>
    <property type="match status" value="1"/>
</dbReference>
<evidence type="ECO:0000313" key="8">
    <source>
        <dbReference type="Proteomes" id="UP001212803"/>
    </source>
</evidence>
<feature type="domain" description="dUTPase-like" evidence="6">
    <location>
        <begin position="15"/>
        <end position="143"/>
    </location>
</feature>
<dbReference type="NCBIfam" id="NF001862">
    <property type="entry name" value="PRK00601.1"/>
    <property type="match status" value="1"/>
</dbReference>
<dbReference type="PANTHER" id="PTHR11241:SF0">
    <property type="entry name" value="DEOXYURIDINE 5'-TRIPHOSPHATE NUCLEOTIDOHYDROLASE"/>
    <property type="match status" value="1"/>
</dbReference>
<evidence type="ECO:0000256" key="4">
    <source>
        <dbReference type="ARBA" id="ARBA00023080"/>
    </source>
</evidence>
<evidence type="ECO:0000256" key="1">
    <source>
        <dbReference type="ARBA" id="ARBA00006581"/>
    </source>
</evidence>
<dbReference type="Gene3D" id="2.70.40.10">
    <property type="match status" value="1"/>
</dbReference>
<gene>
    <name evidence="7" type="primary">dut</name>
    <name evidence="7" type="ORF">O0235_00160</name>
</gene>
<dbReference type="InterPro" id="IPR033704">
    <property type="entry name" value="dUTPase_trimeric"/>
</dbReference>
<organism evidence="7 8">
    <name type="scientific">Tepidiforma flava</name>
    <dbReference type="NCBI Taxonomy" id="3004094"/>
    <lineage>
        <taxon>Bacteria</taxon>
        <taxon>Bacillati</taxon>
        <taxon>Chloroflexota</taxon>
        <taxon>Tepidiformia</taxon>
        <taxon>Tepidiformales</taxon>
        <taxon>Tepidiformaceae</taxon>
        <taxon>Tepidiforma</taxon>
    </lineage>
</organism>
<name>A0ABY7M6E4_9CHLR</name>
<sequence>MEPATVRVKLLRDGARLPTRATDLASGFDLSACIEAPVTVGNRPVLVPTGIALEIPPGIDAQVRPRSGLARKGVLCTFGTIDADYRGELLVTLYTIAPGIEHVVEPGDRIAQLVLGVLAPAGFELAHDLSPTARGAGGHGSTGR</sequence>
<dbReference type="InterPro" id="IPR008181">
    <property type="entry name" value="dUTPase"/>
</dbReference>